<protein>
    <submittedName>
        <fullName evidence="2">Uncharacterized protein</fullName>
    </submittedName>
</protein>
<sequence>SREFSQITPYGVCHYRFWRPEDKKFKRRISNCSLEGLRNHSLIQDATLHQYEQNVQYIMSLEMTKRNRTYGERICPFNETASECAQNSIGATRLGRNWKEIRQNMKLGIVRRATKTAAIMKKYRQRIMTKKSIDDALLFGELVSAVVLASKDELTEVAKEEDNQPILGIFVNALGSAGTLLTHRFAREFLSNGEAELAERYLESLALTTKINDVIIDDLKAWLAEENRSPSWKVLKEDAENSREDGLDGNNDKEMKHHKQLKKHIAFAVVPYADQFICTNDRASQSLQKTALRLLSLVDFKFLNSSIIDRLLRIFRDTCPLPQATTDQTLATDVLLNTIPERISVGTYLLRMESLKPDNHEKWAYFYDSVAQRRLVSEKVDDYWTRMRQFRVFKANYLHRSLAASSSVIGIKFAVAVLSHSSVQRNKRNSPRIKKLTALNEASLLDSVLRISFQHTSVTVSNAFPLTYLKTYHQSLRSLIGTVHKYSNFSSSEQFIPKDGFMYITTDTEGLVEYLTESLTTDERSDLDKKSPEAAVQLSHFGTFLPPISVFDGYTELLSAIWNADGHTIDGHDTNCGFVLRLPLSASLESKLTLWSSDAITGDVVSRDRFVSDLVFETTAASSCHVCIHSQLS</sequence>
<dbReference type="PANTHER" id="PTHR13024:SF0">
    <property type="entry name" value="MICROSOMAL TRIACYLGLYCEROL TRANSFER PROTEIN"/>
    <property type="match status" value="1"/>
</dbReference>
<dbReference type="GO" id="GO:0005548">
    <property type="term" value="F:phospholipid transporter activity"/>
    <property type="evidence" value="ECO:0007669"/>
    <property type="project" value="InterPro"/>
</dbReference>
<dbReference type="GO" id="GO:0016323">
    <property type="term" value="C:basolateral plasma membrane"/>
    <property type="evidence" value="ECO:0007669"/>
    <property type="project" value="TreeGrafter"/>
</dbReference>
<dbReference type="Proteomes" id="UP000887564">
    <property type="component" value="Unplaced"/>
</dbReference>
<dbReference type="GO" id="GO:0005783">
    <property type="term" value="C:endoplasmic reticulum"/>
    <property type="evidence" value="ECO:0007669"/>
    <property type="project" value="TreeGrafter"/>
</dbReference>
<keyword evidence="1" id="KW-1185">Reference proteome</keyword>
<dbReference type="GO" id="GO:0005794">
    <property type="term" value="C:Golgi apparatus"/>
    <property type="evidence" value="ECO:0007669"/>
    <property type="project" value="TreeGrafter"/>
</dbReference>
<dbReference type="InterPro" id="IPR039988">
    <property type="entry name" value="MTTP"/>
</dbReference>
<dbReference type="AlphaFoldDB" id="A0A914RR71"/>
<proteinExistence type="predicted"/>
<dbReference type="Gene3D" id="1.25.10.20">
    <property type="entry name" value="Vitellinogen, superhelical"/>
    <property type="match status" value="1"/>
</dbReference>
<dbReference type="PANTHER" id="PTHR13024">
    <property type="entry name" value="MICROSOMAL TRIGLYCERIDE TRANSFER PROTEIN, LARGE SUBUNIT"/>
    <property type="match status" value="1"/>
</dbReference>
<accession>A0A914RR71</accession>
<dbReference type="InterPro" id="IPR011030">
    <property type="entry name" value="Lipovitellin_superhlx_dom"/>
</dbReference>
<dbReference type="GO" id="GO:0042157">
    <property type="term" value="P:lipoprotein metabolic process"/>
    <property type="evidence" value="ECO:0007669"/>
    <property type="project" value="TreeGrafter"/>
</dbReference>
<organism evidence="1 2">
    <name type="scientific">Parascaris equorum</name>
    <name type="common">Equine roundworm</name>
    <dbReference type="NCBI Taxonomy" id="6256"/>
    <lineage>
        <taxon>Eukaryota</taxon>
        <taxon>Metazoa</taxon>
        <taxon>Ecdysozoa</taxon>
        <taxon>Nematoda</taxon>
        <taxon>Chromadorea</taxon>
        <taxon>Rhabditida</taxon>
        <taxon>Spirurina</taxon>
        <taxon>Ascaridomorpha</taxon>
        <taxon>Ascaridoidea</taxon>
        <taxon>Ascarididae</taxon>
        <taxon>Parascaris</taxon>
    </lineage>
</organism>
<name>A0A914RR71_PAREQ</name>
<dbReference type="WBParaSite" id="PEQ_0000880701-mRNA-1">
    <property type="protein sequence ID" value="PEQ_0000880701-mRNA-1"/>
    <property type="gene ID" value="PEQ_0000880701"/>
</dbReference>
<evidence type="ECO:0000313" key="1">
    <source>
        <dbReference type="Proteomes" id="UP000887564"/>
    </source>
</evidence>
<reference evidence="2" key="1">
    <citation type="submission" date="2022-11" db="UniProtKB">
        <authorList>
            <consortium name="WormBaseParasite"/>
        </authorList>
    </citation>
    <scope>IDENTIFICATION</scope>
</reference>
<evidence type="ECO:0000313" key="2">
    <source>
        <dbReference type="WBParaSite" id="PEQ_0000880701-mRNA-1"/>
    </source>
</evidence>